<feature type="active site" evidence="4">
    <location>
        <position position="139"/>
    </location>
</feature>
<dbReference type="PROSITE" id="PS50889">
    <property type="entry name" value="S4"/>
    <property type="match status" value="1"/>
</dbReference>
<dbReference type="PANTHER" id="PTHR21600:SF44">
    <property type="entry name" value="RIBOSOMAL LARGE SUBUNIT PSEUDOURIDINE SYNTHASE D"/>
    <property type="match status" value="1"/>
</dbReference>
<dbReference type="InterPro" id="IPR006145">
    <property type="entry name" value="PsdUridine_synth_RsuA/RluA"/>
</dbReference>
<organism evidence="8 9">
    <name type="scientific">Lawsonella clevelandensis</name>
    <dbReference type="NCBI Taxonomy" id="1528099"/>
    <lineage>
        <taxon>Bacteria</taxon>
        <taxon>Bacillati</taxon>
        <taxon>Actinomycetota</taxon>
        <taxon>Actinomycetes</taxon>
        <taxon>Mycobacteriales</taxon>
        <taxon>Lawsonellaceae</taxon>
        <taxon>Lawsonella</taxon>
    </lineage>
</organism>
<dbReference type="GO" id="GO:0009982">
    <property type="term" value="F:pseudouridine synthase activity"/>
    <property type="evidence" value="ECO:0007669"/>
    <property type="project" value="InterPro"/>
</dbReference>
<dbReference type="EMBL" id="QFOZ01000002">
    <property type="protein sequence ID" value="PZP89511.1"/>
    <property type="molecule type" value="Genomic_DNA"/>
</dbReference>
<dbReference type="Pfam" id="PF00849">
    <property type="entry name" value="PseudoU_synth_2"/>
    <property type="match status" value="1"/>
</dbReference>
<evidence type="ECO:0000256" key="6">
    <source>
        <dbReference type="RuleBase" id="RU362028"/>
    </source>
</evidence>
<evidence type="ECO:0000256" key="3">
    <source>
        <dbReference type="ARBA" id="ARBA00023235"/>
    </source>
</evidence>
<dbReference type="GO" id="GO:0003723">
    <property type="term" value="F:RNA binding"/>
    <property type="evidence" value="ECO:0007669"/>
    <property type="project" value="UniProtKB-KW"/>
</dbReference>
<dbReference type="Proteomes" id="UP000248606">
    <property type="component" value="Unassembled WGS sequence"/>
</dbReference>
<dbReference type="Gene3D" id="3.30.2350.10">
    <property type="entry name" value="Pseudouridine synthase"/>
    <property type="match status" value="1"/>
</dbReference>
<dbReference type="PANTHER" id="PTHR21600">
    <property type="entry name" value="MITOCHONDRIAL RNA PSEUDOURIDINE SYNTHASE"/>
    <property type="match status" value="1"/>
</dbReference>
<dbReference type="CDD" id="cd00165">
    <property type="entry name" value="S4"/>
    <property type="match status" value="1"/>
</dbReference>
<reference evidence="8 9" key="1">
    <citation type="submission" date="2017-08" db="EMBL/GenBank/DDBJ databases">
        <title>Infants hospitalized years apart are colonized by the same room-sourced microbial strains.</title>
        <authorList>
            <person name="Brooks B."/>
            <person name="Olm M.R."/>
            <person name="Firek B.A."/>
            <person name="Baker R."/>
            <person name="Thomas B.C."/>
            <person name="Morowitz M.J."/>
            <person name="Banfield J.F."/>
        </authorList>
    </citation>
    <scope>NUCLEOTIDE SEQUENCE [LARGE SCALE GENOMIC DNA]</scope>
    <source>
        <strain evidence="8">S2_006_000_R1_57</strain>
    </source>
</reference>
<evidence type="ECO:0000256" key="2">
    <source>
        <dbReference type="ARBA" id="ARBA00010876"/>
    </source>
</evidence>
<comment type="caution">
    <text evidence="8">The sequence shown here is derived from an EMBL/GenBank/DDBJ whole genome shotgun (WGS) entry which is preliminary data.</text>
</comment>
<dbReference type="GO" id="GO:0140098">
    <property type="term" value="F:catalytic activity, acting on RNA"/>
    <property type="evidence" value="ECO:0007669"/>
    <property type="project" value="UniProtKB-ARBA"/>
</dbReference>
<evidence type="ECO:0000259" key="7">
    <source>
        <dbReference type="Pfam" id="PF00849"/>
    </source>
</evidence>
<dbReference type="InterPro" id="IPR006225">
    <property type="entry name" value="PsdUridine_synth_RluC/D"/>
</dbReference>
<keyword evidence="5" id="KW-0694">RNA-binding</keyword>
<dbReference type="AlphaFoldDB" id="A0A2W5IBL6"/>
<evidence type="ECO:0000313" key="9">
    <source>
        <dbReference type="Proteomes" id="UP000248606"/>
    </source>
</evidence>
<dbReference type="RefSeq" id="WP_303678678.1">
    <property type="nucleotide sequence ID" value="NZ_CAKZIO010000002.1"/>
</dbReference>
<dbReference type="InterPro" id="IPR020103">
    <property type="entry name" value="PsdUridine_synth_cat_dom_sf"/>
</dbReference>
<gene>
    <name evidence="8" type="ORF">DI579_03125</name>
</gene>
<proteinExistence type="inferred from homology"/>
<dbReference type="InterPro" id="IPR006224">
    <property type="entry name" value="PsdUridine_synth_RluA-like_CS"/>
</dbReference>
<dbReference type="SUPFAM" id="SSF55174">
    <property type="entry name" value="Alpha-L RNA-binding motif"/>
    <property type="match status" value="1"/>
</dbReference>
<dbReference type="NCBIfam" id="TIGR00005">
    <property type="entry name" value="rluA_subfam"/>
    <property type="match status" value="1"/>
</dbReference>
<protein>
    <recommendedName>
        <fullName evidence="6">Pseudouridine synthase</fullName>
        <ecNumber evidence="6">5.4.99.-</ecNumber>
    </recommendedName>
</protein>
<dbReference type="PROSITE" id="PS01129">
    <property type="entry name" value="PSI_RLU"/>
    <property type="match status" value="1"/>
</dbReference>
<dbReference type="CDD" id="cd02869">
    <property type="entry name" value="PseudoU_synth_RluA_like"/>
    <property type="match status" value="1"/>
</dbReference>
<dbReference type="GO" id="GO:0000455">
    <property type="term" value="P:enzyme-directed rRNA pseudouridine synthesis"/>
    <property type="evidence" value="ECO:0007669"/>
    <property type="project" value="TreeGrafter"/>
</dbReference>
<accession>A0A2W5IBL6</accession>
<comment type="catalytic activity">
    <reaction evidence="1 6">
        <text>a uridine in RNA = a pseudouridine in RNA</text>
        <dbReference type="Rhea" id="RHEA:48348"/>
        <dbReference type="Rhea" id="RHEA-COMP:12068"/>
        <dbReference type="Rhea" id="RHEA-COMP:12069"/>
        <dbReference type="ChEBI" id="CHEBI:65314"/>
        <dbReference type="ChEBI" id="CHEBI:65315"/>
    </reaction>
</comment>
<evidence type="ECO:0000313" key="8">
    <source>
        <dbReference type="EMBL" id="PZP89511.1"/>
    </source>
</evidence>
<evidence type="ECO:0000256" key="4">
    <source>
        <dbReference type="PIRSR" id="PIRSR606225-1"/>
    </source>
</evidence>
<dbReference type="SUPFAM" id="SSF55120">
    <property type="entry name" value="Pseudouridine synthase"/>
    <property type="match status" value="1"/>
</dbReference>
<dbReference type="InterPro" id="IPR050188">
    <property type="entry name" value="RluA_PseudoU_synthase"/>
</dbReference>
<comment type="similarity">
    <text evidence="2 6">Belongs to the pseudouridine synthase RluA family.</text>
</comment>
<dbReference type="EC" id="5.4.99.-" evidence="6"/>
<evidence type="ECO:0000256" key="1">
    <source>
        <dbReference type="ARBA" id="ARBA00000073"/>
    </source>
</evidence>
<evidence type="ECO:0000256" key="5">
    <source>
        <dbReference type="PROSITE-ProRule" id="PRU00182"/>
    </source>
</evidence>
<keyword evidence="3 6" id="KW-0413">Isomerase</keyword>
<comment type="function">
    <text evidence="6">Responsible for synthesis of pseudouridine from uracil.</text>
</comment>
<feature type="domain" description="Pseudouridine synthase RsuA/RluA-like" evidence="7">
    <location>
        <begin position="89"/>
        <end position="243"/>
    </location>
</feature>
<sequence length="308" mass="33327">MSDYRAMSVPDGLVNLRADVALSRLLGVSRSAAANLAEEGHVMLDGVAIGKSFKMVEGFLEVTLPDPPQPLTVVAEPVPGMHVVYADNDIVVVDKPAGVAAHPSLGWTGPTVVGGLAAAGYRVTTSGPPERKGIVHRLDAGTSGLMVVATSEHAYSVLKQAFRDRTVEKTYHAIVQGYPDPLSGTIDAPIGRHTGNDWRFCVRPDGKPSITHYDTVEVFRRATLLDVHLETGRTHQIRVHFSALHHPCVGDPTYGADPTLSARLGLERQWLHAKKLGFVHPADGRWVEFESDYPADLARALSILREES</sequence>
<name>A0A2W5IBL6_9ACTN</name>